<evidence type="ECO:0000313" key="2">
    <source>
        <dbReference type="Proteomes" id="UP001311232"/>
    </source>
</evidence>
<dbReference type="EMBL" id="JAHHUM010000920">
    <property type="protein sequence ID" value="KAK5615887.1"/>
    <property type="molecule type" value="Genomic_DNA"/>
</dbReference>
<proteinExistence type="predicted"/>
<comment type="caution">
    <text evidence="1">The sequence shown here is derived from an EMBL/GenBank/DDBJ whole genome shotgun (WGS) entry which is preliminary data.</text>
</comment>
<organism evidence="1 2">
    <name type="scientific">Crenichthys baileyi</name>
    <name type="common">White River springfish</name>
    <dbReference type="NCBI Taxonomy" id="28760"/>
    <lineage>
        <taxon>Eukaryota</taxon>
        <taxon>Metazoa</taxon>
        <taxon>Chordata</taxon>
        <taxon>Craniata</taxon>
        <taxon>Vertebrata</taxon>
        <taxon>Euteleostomi</taxon>
        <taxon>Actinopterygii</taxon>
        <taxon>Neopterygii</taxon>
        <taxon>Teleostei</taxon>
        <taxon>Neoteleostei</taxon>
        <taxon>Acanthomorphata</taxon>
        <taxon>Ovalentaria</taxon>
        <taxon>Atherinomorphae</taxon>
        <taxon>Cyprinodontiformes</taxon>
        <taxon>Goodeidae</taxon>
        <taxon>Crenichthys</taxon>
    </lineage>
</organism>
<evidence type="ECO:0000313" key="1">
    <source>
        <dbReference type="EMBL" id="KAK5615887.1"/>
    </source>
</evidence>
<protein>
    <submittedName>
        <fullName evidence="1">Uncharacterized protein</fullName>
    </submittedName>
</protein>
<accession>A0AAV9S4M3</accession>
<sequence>MPPVPKVPADASASVPKVPANTSTLISEGPVDAFVPVPEDPANVFTFPITISLSHRKRSFLCQNLFTSVSDVLADVFTPSPAFLAAPPALFSSLHHNPCQQQQQRFLCLQQQQQMMFLRPQILRHLLESEQSIRPPWSPTARSVLPDSPLLVPWSTSRAPEPLASQAPSLLSFIPTTAGLKASFDELRGRPTELHTFFGPFSACPVMFEDVEFLVVPQLFHLIL</sequence>
<keyword evidence="2" id="KW-1185">Reference proteome</keyword>
<gene>
    <name evidence="1" type="ORF">CRENBAI_020586</name>
</gene>
<dbReference type="AlphaFoldDB" id="A0AAV9S4M3"/>
<dbReference type="Proteomes" id="UP001311232">
    <property type="component" value="Unassembled WGS sequence"/>
</dbReference>
<name>A0AAV9S4M3_9TELE</name>
<reference evidence="1 2" key="1">
    <citation type="submission" date="2021-06" db="EMBL/GenBank/DDBJ databases">
        <authorList>
            <person name="Palmer J.M."/>
        </authorList>
    </citation>
    <scope>NUCLEOTIDE SEQUENCE [LARGE SCALE GENOMIC DNA]</scope>
    <source>
        <strain evidence="1 2">MEX-2019</strain>
        <tissue evidence="1">Muscle</tissue>
    </source>
</reference>